<dbReference type="PANTHER" id="PTHR43706">
    <property type="entry name" value="NADH DEHYDROGENASE"/>
    <property type="match status" value="1"/>
</dbReference>
<proteinExistence type="inferred from homology"/>
<feature type="domain" description="External alternative NADH-ubiquinone oxidoreductase-like C-terminal" evidence="11">
    <location>
        <begin position="345"/>
        <end position="399"/>
    </location>
</feature>
<evidence type="ECO:0000256" key="5">
    <source>
        <dbReference type="ARBA" id="ARBA00022946"/>
    </source>
</evidence>
<comment type="catalytic activity">
    <reaction evidence="8">
        <text>a quinone + NADH + H(+) = a quinol + NAD(+)</text>
        <dbReference type="Rhea" id="RHEA:46160"/>
        <dbReference type="ChEBI" id="CHEBI:15378"/>
        <dbReference type="ChEBI" id="CHEBI:24646"/>
        <dbReference type="ChEBI" id="CHEBI:57540"/>
        <dbReference type="ChEBI" id="CHEBI:57945"/>
        <dbReference type="ChEBI" id="CHEBI:132124"/>
        <dbReference type="EC" id="1.6.5.9"/>
    </reaction>
</comment>
<evidence type="ECO:0000256" key="6">
    <source>
        <dbReference type="ARBA" id="ARBA00023002"/>
    </source>
</evidence>
<dbReference type="Proteomes" id="UP001597460">
    <property type="component" value="Unassembled WGS sequence"/>
</dbReference>
<gene>
    <name evidence="12" type="ORF">ACFSVN_00890</name>
</gene>
<dbReference type="InterPro" id="IPR054585">
    <property type="entry name" value="NDH2-like_C"/>
</dbReference>
<reference evidence="13" key="1">
    <citation type="journal article" date="2019" name="Int. J. Syst. Evol. Microbiol.">
        <title>The Global Catalogue of Microorganisms (GCM) 10K type strain sequencing project: providing services to taxonomists for standard genome sequencing and annotation.</title>
        <authorList>
            <consortium name="The Broad Institute Genomics Platform"/>
            <consortium name="The Broad Institute Genome Sequencing Center for Infectious Disease"/>
            <person name="Wu L."/>
            <person name="Ma J."/>
        </authorList>
    </citation>
    <scope>NUCLEOTIDE SEQUENCE [LARGE SCALE GENOMIC DNA]</scope>
    <source>
        <strain evidence="13">KCTC 52042</strain>
    </source>
</reference>
<keyword evidence="6 12" id="KW-0560">Oxidoreductase</keyword>
<dbReference type="GO" id="GO:0016491">
    <property type="term" value="F:oxidoreductase activity"/>
    <property type="evidence" value="ECO:0007669"/>
    <property type="project" value="UniProtKB-KW"/>
</dbReference>
<evidence type="ECO:0000256" key="7">
    <source>
        <dbReference type="ARBA" id="ARBA00023027"/>
    </source>
</evidence>
<feature type="domain" description="FAD/NAD(P)-binding" evidence="10">
    <location>
        <begin position="4"/>
        <end position="321"/>
    </location>
</feature>
<keyword evidence="9" id="KW-1133">Transmembrane helix</keyword>
<keyword evidence="3" id="KW-0285">Flavoprotein</keyword>
<evidence type="ECO:0000313" key="13">
    <source>
        <dbReference type="Proteomes" id="UP001597460"/>
    </source>
</evidence>
<keyword evidence="5" id="KW-0809">Transit peptide</keyword>
<keyword evidence="9" id="KW-0472">Membrane</keyword>
<keyword evidence="9" id="KW-0812">Transmembrane</keyword>
<keyword evidence="4" id="KW-0274">FAD</keyword>
<dbReference type="InterPro" id="IPR045024">
    <property type="entry name" value="NDH-2"/>
</dbReference>
<comment type="similarity">
    <text evidence="1">Belongs to the NADH dehydrogenase family.</text>
</comment>
<accession>A0ABW5JG57</accession>
<dbReference type="EC" id="1.6.5.9" evidence="2"/>
<evidence type="ECO:0000256" key="4">
    <source>
        <dbReference type="ARBA" id="ARBA00022827"/>
    </source>
</evidence>
<evidence type="ECO:0000259" key="10">
    <source>
        <dbReference type="Pfam" id="PF07992"/>
    </source>
</evidence>
<protein>
    <recommendedName>
        <fullName evidence="2">NADH:ubiquinone reductase (non-electrogenic)</fullName>
        <ecNumber evidence="2">1.6.5.9</ecNumber>
    </recommendedName>
</protein>
<dbReference type="PRINTS" id="PR00368">
    <property type="entry name" value="FADPNR"/>
</dbReference>
<evidence type="ECO:0000256" key="1">
    <source>
        <dbReference type="ARBA" id="ARBA00005272"/>
    </source>
</evidence>
<feature type="transmembrane region" description="Helical" evidence="9">
    <location>
        <begin position="365"/>
        <end position="385"/>
    </location>
</feature>
<evidence type="ECO:0000256" key="9">
    <source>
        <dbReference type="SAM" id="Phobius"/>
    </source>
</evidence>
<comment type="caution">
    <text evidence="12">The sequence shown here is derived from an EMBL/GenBank/DDBJ whole genome shotgun (WGS) entry which is preliminary data.</text>
</comment>
<keyword evidence="7" id="KW-0520">NAD</keyword>
<name>A0ABW5JG57_9BACT</name>
<dbReference type="RefSeq" id="WP_390297195.1">
    <property type="nucleotide sequence ID" value="NZ_JBHULI010000001.1"/>
</dbReference>
<dbReference type="PRINTS" id="PR00411">
    <property type="entry name" value="PNDRDTASEI"/>
</dbReference>
<organism evidence="12 13">
    <name type="scientific">Gracilimonas halophila</name>
    <dbReference type="NCBI Taxonomy" id="1834464"/>
    <lineage>
        <taxon>Bacteria</taxon>
        <taxon>Pseudomonadati</taxon>
        <taxon>Balneolota</taxon>
        <taxon>Balneolia</taxon>
        <taxon>Balneolales</taxon>
        <taxon>Balneolaceae</taxon>
        <taxon>Gracilimonas</taxon>
    </lineage>
</organism>
<evidence type="ECO:0000256" key="8">
    <source>
        <dbReference type="ARBA" id="ARBA00047599"/>
    </source>
</evidence>
<dbReference type="SUPFAM" id="SSF51905">
    <property type="entry name" value="FAD/NAD(P)-binding domain"/>
    <property type="match status" value="1"/>
</dbReference>
<dbReference type="EMBL" id="JBHULI010000001">
    <property type="protein sequence ID" value="MFD2530996.1"/>
    <property type="molecule type" value="Genomic_DNA"/>
</dbReference>
<evidence type="ECO:0000259" key="11">
    <source>
        <dbReference type="Pfam" id="PF22366"/>
    </source>
</evidence>
<sequence length="415" mass="45736">MGKNVIIVGGGFAGISVAKKLAKSNFNITIVDKTNHHLFQPLLYQVATAALSPGDIAIPIRAIFSKQKNVQVVLGEVTQIDKEANRIHLRNGASLPFHYLVLAPGAQYNYFGNEVWKSHAPGLKSLSDALEIRERILLSLEKAEQIIDPEKRKPYLTYAVIGGGPTGVEMAGSIAEIAKRSMMRDFRNIKPEETKIYLIEAAEGILNGFDQPLPEKGLETLRNMGVEVLLNSPVQEIKEDGVQVEGKFIETPNIIWGAGVKASPIIQGLGIETDRMGRAMVKGDLSIAGSDRIFVAGDAAHVKDETGNPLPGLAPVALQQGKYLGNLIKNNDSASTRKPFRYVDKGTMATIGRAKAVADIRGVKFSGFFAWLMWGLIHIFFLIGFRNRFRVFAEWTWHYITFKRGVRLIAKKDND</sequence>
<dbReference type="InterPro" id="IPR023753">
    <property type="entry name" value="FAD/NAD-binding_dom"/>
</dbReference>
<evidence type="ECO:0000256" key="2">
    <source>
        <dbReference type="ARBA" id="ARBA00012637"/>
    </source>
</evidence>
<keyword evidence="13" id="KW-1185">Reference proteome</keyword>
<dbReference type="PANTHER" id="PTHR43706:SF47">
    <property type="entry name" value="EXTERNAL NADH-UBIQUINONE OXIDOREDUCTASE 1, MITOCHONDRIAL-RELATED"/>
    <property type="match status" value="1"/>
</dbReference>
<dbReference type="Pfam" id="PF22366">
    <property type="entry name" value="NDH2_C"/>
    <property type="match status" value="1"/>
</dbReference>
<evidence type="ECO:0000256" key="3">
    <source>
        <dbReference type="ARBA" id="ARBA00022630"/>
    </source>
</evidence>
<dbReference type="Gene3D" id="3.50.50.100">
    <property type="match status" value="1"/>
</dbReference>
<dbReference type="Pfam" id="PF07992">
    <property type="entry name" value="Pyr_redox_2"/>
    <property type="match status" value="1"/>
</dbReference>
<evidence type="ECO:0000313" key="12">
    <source>
        <dbReference type="EMBL" id="MFD2530996.1"/>
    </source>
</evidence>
<dbReference type="InterPro" id="IPR036188">
    <property type="entry name" value="FAD/NAD-bd_sf"/>
</dbReference>